<evidence type="ECO:0000313" key="9">
    <source>
        <dbReference type="Proteomes" id="UP001445335"/>
    </source>
</evidence>
<evidence type="ECO:0000313" key="8">
    <source>
        <dbReference type="EMBL" id="KAK9821611.1"/>
    </source>
</evidence>
<dbReference type="GO" id="GO:0005524">
    <property type="term" value="F:ATP binding"/>
    <property type="evidence" value="ECO:0007669"/>
    <property type="project" value="UniProtKB-UniRule"/>
</dbReference>
<dbReference type="Gene3D" id="1.10.287.630">
    <property type="entry name" value="Helix hairpin bin"/>
    <property type="match status" value="1"/>
</dbReference>
<feature type="transmembrane region" description="Helical" evidence="5">
    <location>
        <begin position="217"/>
        <end position="238"/>
    </location>
</feature>
<dbReference type="SMART" id="SM00220">
    <property type="entry name" value="S_TKc"/>
    <property type="match status" value="1"/>
</dbReference>
<dbReference type="Proteomes" id="UP001445335">
    <property type="component" value="Unassembled WGS sequence"/>
</dbReference>
<dbReference type="EMBL" id="JALJOU010000099">
    <property type="protein sequence ID" value="KAK9821611.1"/>
    <property type="molecule type" value="Genomic_DNA"/>
</dbReference>
<feature type="binding site" evidence="4">
    <location>
        <position position="694"/>
    </location>
    <ligand>
        <name>ATP</name>
        <dbReference type="ChEBI" id="CHEBI:30616"/>
    </ligand>
</feature>
<name>A0AAW1QJK0_9CHLO</name>
<evidence type="ECO:0000256" key="5">
    <source>
        <dbReference type="SAM" id="Phobius"/>
    </source>
</evidence>
<dbReference type="Pfam" id="PF00069">
    <property type="entry name" value="Pkinase"/>
    <property type="match status" value="1"/>
</dbReference>
<feature type="transmembrane region" description="Helical" evidence="5">
    <location>
        <begin position="387"/>
        <end position="408"/>
    </location>
</feature>
<dbReference type="PROSITE" id="PS50011">
    <property type="entry name" value="PROTEIN_KINASE_DOM"/>
    <property type="match status" value="1"/>
</dbReference>
<organism evidence="8 9">
    <name type="scientific">Elliptochloris bilobata</name>
    <dbReference type="NCBI Taxonomy" id="381761"/>
    <lineage>
        <taxon>Eukaryota</taxon>
        <taxon>Viridiplantae</taxon>
        <taxon>Chlorophyta</taxon>
        <taxon>core chlorophytes</taxon>
        <taxon>Trebouxiophyceae</taxon>
        <taxon>Trebouxiophyceae incertae sedis</taxon>
        <taxon>Elliptochloris clade</taxon>
        <taxon>Elliptochloris</taxon>
    </lineage>
</organism>
<dbReference type="Gene3D" id="2.60.120.10">
    <property type="entry name" value="Jelly Rolls"/>
    <property type="match status" value="1"/>
</dbReference>
<dbReference type="PRINTS" id="PR01463">
    <property type="entry name" value="EAGCHANLFMLY"/>
</dbReference>
<dbReference type="AlphaFoldDB" id="A0AAW1QJK0"/>
<proteinExistence type="predicted"/>
<dbReference type="InterPro" id="IPR014710">
    <property type="entry name" value="RmlC-like_jellyroll"/>
</dbReference>
<dbReference type="GO" id="GO:0016020">
    <property type="term" value="C:membrane"/>
    <property type="evidence" value="ECO:0007669"/>
    <property type="project" value="InterPro"/>
</dbReference>
<dbReference type="GO" id="GO:0035556">
    <property type="term" value="P:intracellular signal transduction"/>
    <property type="evidence" value="ECO:0007669"/>
    <property type="project" value="TreeGrafter"/>
</dbReference>
<dbReference type="SUPFAM" id="SSF81324">
    <property type="entry name" value="Voltage-gated potassium channels"/>
    <property type="match status" value="1"/>
</dbReference>
<feature type="transmembrane region" description="Helical" evidence="5">
    <location>
        <begin position="294"/>
        <end position="315"/>
    </location>
</feature>
<evidence type="ECO:0000256" key="3">
    <source>
        <dbReference type="ARBA" id="ARBA00023303"/>
    </source>
</evidence>
<dbReference type="InterPro" id="IPR018490">
    <property type="entry name" value="cNMP-bd_dom_sf"/>
</dbReference>
<keyword evidence="9" id="KW-1185">Reference proteome</keyword>
<dbReference type="Gene3D" id="1.10.510.10">
    <property type="entry name" value="Transferase(Phosphotransferase) domain 1"/>
    <property type="match status" value="1"/>
</dbReference>
<keyword evidence="5" id="KW-0472">Membrane</keyword>
<dbReference type="SUPFAM" id="SSF56112">
    <property type="entry name" value="Protein kinase-like (PK-like)"/>
    <property type="match status" value="1"/>
</dbReference>
<dbReference type="GO" id="GO:0005249">
    <property type="term" value="F:voltage-gated potassium channel activity"/>
    <property type="evidence" value="ECO:0007669"/>
    <property type="project" value="InterPro"/>
</dbReference>
<dbReference type="PANTHER" id="PTHR24346">
    <property type="entry name" value="MAP/MICROTUBULE AFFINITY-REGULATING KINASE"/>
    <property type="match status" value="1"/>
</dbReference>
<dbReference type="PROSITE" id="PS00107">
    <property type="entry name" value="PROTEIN_KINASE_ATP"/>
    <property type="match status" value="1"/>
</dbReference>
<protein>
    <recommendedName>
        <fullName evidence="10">cGMP-dependent protein kinase</fullName>
    </recommendedName>
</protein>
<dbReference type="SMART" id="SM00100">
    <property type="entry name" value="cNMP"/>
    <property type="match status" value="1"/>
</dbReference>
<dbReference type="InterPro" id="IPR017441">
    <property type="entry name" value="Protein_kinase_ATP_BS"/>
</dbReference>
<keyword evidence="5" id="KW-1133">Transmembrane helix</keyword>
<feature type="domain" description="Cyclic nucleotide-binding" evidence="7">
    <location>
        <begin position="494"/>
        <end position="578"/>
    </location>
</feature>
<feature type="domain" description="Protein kinase" evidence="6">
    <location>
        <begin position="665"/>
        <end position="936"/>
    </location>
</feature>
<dbReference type="InterPro" id="IPR000595">
    <property type="entry name" value="cNMP-bd_dom"/>
</dbReference>
<evidence type="ECO:0000259" key="7">
    <source>
        <dbReference type="PROSITE" id="PS50042"/>
    </source>
</evidence>
<dbReference type="CDD" id="cd00038">
    <property type="entry name" value="CAP_ED"/>
    <property type="match status" value="1"/>
</dbReference>
<evidence type="ECO:0000256" key="2">
    <source>
        <dbReference type="ARBA" id="ARBA00022840"/>
    </source>
</evidence>
<dbReference type="Gene3D" id="1.10.287.70">
    <property type="match status" value="1"/>
</dbReference>
<keyword evidence="1 4" id="KW-0547">Nucleotide-binding</keyword>
<keyword evidence="3" id="KW-0406">Ion transport</keyword>
<dbReference type="PANTHER" id="PTHR24346:SF92">
    <property type="entry name" value="SNF1-RELATED PROTEIN KINASE 2.6"/>
    <property type="match status" value="1"/>
</dbReference>
<dbReference type="GO" id="GO:0005737">
    <property type="term" value="C:cytoplasm"/>
    <property type="evidence" value="ECO:0007669"/>
    <property type="project" value="TreeGrafter"/>
</dbReference>
<dbReference type="Pfam" id="PF07885">
    <property type="entry name" value="Ion_trans_2"/>
    <property type="match status" value="1"/>
</dbReference>
<keyword evidence="3" id="KW-0407">Ion channel</keyword>
<feature type="transmembrane region" description="Helical" evidence="5">
    <location>
        <begin position="270"/>
        <end position="287"/>
    </location>
</feature>
<keyword evidence="5" id="KW-0812">Transmembrane</keyword>
<accession>A0AAW1QJK0</accession>
<dbReference type="PROSITE" id="PS50042">
    <property type="entry name" value="CNMP_BINDING_3"/>
    <property type="match status" value="1"/>
</dbReference>
<keyword evidence="2 4" id="KW-0067">ATP-binding</keyword>
<dbReference type="GO" id="GO:0004674">
    <property type="term" value="F:protein serine/threonine kinase activity"/>
    <property type="evidence" value="ECO:0007669"/>
    <property type="project" value="TreeGrafter"/>
</dbReference>
<dbReference type="FunFam" id="1.10.510.10:FF:000571">
    <property type="entry name" value="Maternal embryonic leucine zipper kinase"/>
    <property type="match status" value="1"/>
</dbReference>
<dbReference type="InterPro" id="IPR013099">
    <property type="entry name" value="K_chnl_dom"/>
</dbReference>
<evidence type="ECO:0000256" key="1">
    <source>
        <dbReference type="ARBA" id="ARBA00022741"/>
    </source>
</evidence>
<keyword evidence="3" id="KW-0813">Transport</keyword>
<reference evidence="8 9" key="1">
    <citation type="journal article" date="2024" name="Nat. Commun.">
        <title>Phylogenomics reveals the evolutionary origins of lichenization in chlorophyte algae.</title>
        <authorList>
            <person name="Puginier C."/>
            <person name="Libourel C."/>
            <person name="Otte J."/>
            <person name="Skaloud P."/>
            <person name="Haon M."/>
            <person name="Grisel S."/>
            <person name="Petersen M."/>
            <person name="Berrin J.G."/>
            <person name="Delaux P.M."/>
            <person name="Dal Grande F."/>
            <person name="Keller J."/>
        </authorList>
    </citation>
    <scope>NUCLEOTIDE SEQUENCE [LARGE SCALE GENOMIC DNA]</scope>
    <source>
        <strain evidence="8 9">SAG 245.80</strain>
    </source>
</reference>
<evidence type="ECO:0000256" key="4">
    <source>
        <dbReference type="PROSITE-ProRule" id="PRU10141"/>
    </source>
</evidence>
<evidence type="ECO:0008006" key="10">
    <source>
        <dbReference type="Google" id="ProtNLM"/>
    </source>
</evidence>
<dbReference type="InterPro" id="IPR011009">
    <property type="entry name" value="Kinase-like_dom_sf"/>
</dbReference>
<feature type="transmembrane region" description="Helical" evidence="5">
    <location>
        <begin position="175"/>
        <end position="196"/>
    </location>
</feature>
<feature type="transmembrane region" description="Helical" evidence="5">
    <location>
        <begin position="356"/>
        <end position="375"/>
    </location>
</feature>
<gene>
    <name evidence="8" type="ORF">WJX81_007646</name>
</gene>
<sequence length="1034" mass="115768">MSELALAADDDPVAQAFVLRKSSLNEEQFNKFLSHRLGPGAFGYYSGSNSMDGSYTAGGGNRGNSFTNGTLQSPGGAVHHKQHSLLTRKVSAWDVGGAKSGDVALQMGERGQGRMRTSVCCLPLVSPLSRVYVVWSSWILILDMTYTAFLVPLFVAFEISDVDWGWGCIIDFCAGFFYTLDLILNFHVGFIGKYNMQKTLVMDGRAIARYYVTKSTFVVDFITACCWTAQVVLLILVWQHDVSLNSPIVTAYQIIRIVRLVRFVTLLKRLYATAMAASAIILPGVTVSHNHAHFFNLLFGGAMLLNFLSCLWNYVAIREGMGNTWINAYAVFVHDYATDPTESLLTQAEAMAIPAAHRWLVGAYYMLVTILSVGYGDITPRTRLETVIVMACMILGIIFFGILLGSIAEALQHMSKESQRVARYRTRMEVVDKWMAKRRLPLRLRSRIGHYYAEEWVQHVEGNEEVQIMEELPHTLRREIALVVNRKIFDRLQLFSEFPERQLRAIANMMSPIKCPAGIDICVAGDLADCIWVLHEGEVVEVDGDGLEQEHGTKAPALLGETALLQEQDETYTLVQRSYRTRCSSLLWQLPMRDLLGLLRKHPDLYRSACRQAVPGVHFDYLAIVNKADNNTELSAAATAMRAPLQGGSDPRGMAEKSPLIGGRYQKVRTLGKGAYGLVVLAKDVESGEQVAIKFIERREVVRNQKNIRREIVNHSALMHPHIIQFRRCVVTEEHLGIVMELANGGNLFDLVRERDGLSEKDARWFFKQLMLALDYCHKLGVSSRDIKLENTLLEKAPGRRPMLKLCDFGLSINEGQSTPRSMEIGTPGYCAPELLRMGGGQAPHNYDSKKADIWSSGVMLYIMLCCQYPFDDPHDAVLGEKAAQMRARKRAALGQFTFPLRVPLSDEVKDLLSKMINVDPLRRASMADIQAHAWFKREHPENLDLNRVNAAYLELSSSRVSPDFAERSQAVIERIIKAVVDQGAAKEKAAAPMTDNDLDDLIHEEWDSWRHERSARGVGHCAPAAFPTVLFAA</sequence>
<dbReference type="SUPFAM" id="SSF51206">
    <property type="entry name" value="cAMP-binding domain-like"/>
    <property type="match status" value="1"/>
</dbReference>
<dbReference type="CDD" id="cd14003">
    <property type="entry name" value="STKc_AMPK-like"/>
    <property type="match status" value="1"/>
</dbReference>
<feature type="transmembrane region" description="Helical" evidence="5">
    <location>
        <begin position="132"/>
        <end position="155"/>
    </location>
</feature>
<dbReference type="InterPro" id="IPR003938">
    <property type="entry name" value="K_chnl_volt-dep_EAG/ELK/ERG"/>
</dbReference>
<evidence type="ECO:0000259" key="6">
    <source>
        <dbReference type="PROSITE" id="PS50011"/>
    </source>
</evidence>
<dbReference type="InterPro" id="IPR000719">
    <property type="entry name" value="Prot_kinase_dom"/>
</dbReference>
<comment type="caution">
    <text evidence="8">The sequence shown here is derived from an EMBL/GenBank/DDBJ whole genome shotgun (WGS) entry which is preliminary data.</text>
</comment>